<dbReference type="Proteomes" id="UP000828941">
    <property type="component" value="Chromosome 12"/>
</dbReference>
<sequence>MATTLQLQIFSIEERESNPQVPCCDCLNIKFQYFSYQTVHPSNPRRPLTVFREHQFSFPCDLFRDNGDNLLDGAFSAVDIPSELWNIVSSRVVYFAKNMVAADNGKGSSPVLNMAVRIHVRNHTPRDGDDSCRRQVSRKSFINSLLKVRVVGDDDACCSICLDKFGDLTSEVVGTPCSHAFHQDCILRWLKNHWSCPLCRYQVF</sequence>
<reference evidence="1 2" key="1">
    <citation type="journal article" date="2022" name="DNA Res.">
        <title>Chromosomal-level genome assembly of the orchid tree Bauhinia variegata (Leguminosae; Cercidoideae) supports the allotetraploid origin hypothesis of Bauhinia.</title>
        <authorList>
            <person name="Zhong Y."/>
            <person name="Chen Y."/>
            <person name="Zheng D."/>
            <person name="Pang J."/>
            <person name="Liu Y."/>
            <person name="Luo S."/>
            <person name="Meng S."/>
            <person name="Qian L."/>
            <person name="Wei D."/>
            <person name="Dai S."/>
            <person name="Zhou R."/>
        </authorList>
    </citation>
    <scope>NUCLEOTIDE SEQUENCE [LARGE SCALE GENOMIC DNA]</scope>
    <source>
        <strain evidence="1">BV-YZ2020</strain>
    </source>
</reference>
<evidence type="ECO:0000313" key="2">
    <source>
        <dbReference type="Proteomes" id="UP000828941"/>
    </source>
</evidence>
<comment type="caution">
    <text evidence="1">The sequence shown here is derived from an EMBL/GenBank/DDBJ whole genome shotgun (WGS) entry which is preliminary data.</text>
</comment>
<evidence type="ECO:0000313" key="1">
    <source>
        <dbReference type="EMBL" id="KAI4305737.1"/>
    </source>
</evidence>
<organism evidence="1 2">
    <name type="scientific">Bauhinia variegata</name>
    <name type="common">Purple orchid tree</name>
    <name type="synonym">Phanera variegata</name>
    <dbReference type="NCBI Taxonomy" id="167791"/>
    <lineage>
        <taxon>Eukaryota</taxon>
        <taxon>Viridiplantae</taxon>
        <taxon>Streptophyta</taxon>
        <taxon>Embryophyta</taxon>
        <taxon>Tracheophyta</taxon>
        <taxon>Spermatophyta</taxon>
        <taxon>Magnoliopsida</taxon>
        <taxon>eudicotyledons</taxon>
        <taxon>Gunneridae</taxon>
        <taxon>Pentapetalae</taxon>
        <taxon>rosids</taxon>
        <taxon>fabids</taxon>
        <taxon>Fabales</taxon>
        <taxon>Fabaceae</taxon>
        <taxon>Cercidoideae</taxon>
        <taxon>Cercideae</taxon>
        <taxon>Bauhiniinae</taxon>
        <taxon>Bauhinia</taxon>
    </lineage>
</organism>
<protein>
    <submittedName>
        <fullName evidence="1">Uncharacterized protein</fullName>
    </submittedName>
</protein>
<proteinExistence type="predicted"/>
<gene>
    <name evidence="1" type="ORF">L6164_029085</name>
</gene>
<accession>A0ACB9L8H5</accession>
<keyword evidence="2" id="KW-1185">Reference proteome</keyword>
<name>A0ACB9L8H5_BAUVA</name>
<dbReference type="EMBL" id="CM039437">
    <property type="protein sequence ID" value="KAI4305737.1"/>
    <property type="molecule type" value="Genomic_DNA"/>
</dbReference>